<dbReference type="RefSeq" id="WP_045584110.1">
    <property type="nucleotide sequence ID" value="NZ_CP012403.1"/>
</dbReference>
<dbReference type="GO" id="GO:0032259">
    <property type="term" value="P:methylation"/>
    <property type="evidence" value="ECO:0007669"/>
    <property type="project" value="UniProtKB-KW"/>
</dbReference>
<dbReference type="InterPro" id="IPR050210">
    <property type="entry name" value="tRNA_Adenine-N(6)_MTase"/>
</dbReference>
<accession>A0AAC8ZV94</accession>
<dbReference type="GO" id="GO:0008168">
    <property type="term" value="F:methyltransferase activity"/>
    <property type="evidence" value="ECO:0007669"/>
    <property type="project" value="UniProtKB-KW"/>
</dbReference>
<evidence type="ECO:0000259" key="3">
    <source>
        <dbReference type="Pfam" id="PF05175"/>
    </source>
</evidence>
<sequence>MSGRPVPAAEAPPVPPPQEWHADFLLNGRVTLLQPDGGYRAAIDPVFLAAVTAAVSGDRVLDAGTGTGAAALCLAARVAGATVVGLEQRADACAFARRNADLSGLAGRVTVVEGDLLDPPATLGRGGFDRVMMNPPYLKADAASRPPDDWKAAANVEGAARLTDWVRFADRMLKPRGTLTMVHRADRIEDILGALRGRFGSLVLVPLWPKPGVEAKRLLLVARKGGKAPARLTAGLTVHDADGGYSAAAARVLRDAGELAL</sequence>
<feature type="domain" description="Methyltransferase small" evidence="3">
    <location>
        <begin position="50"/>
        <end position="183"/>
    </location>
</feature>
<evidence type="ECO:0000313" key="4">
    <source>
        <dbReference type="EMBL" id="ALG73433.1"/>
    </source>
</evidence>
<reference evidence="5" key="1">
    <citation type="submission" date="2015-12" db="EMBL/GenBank/DDBJ databases">
        <title>Complete Genome Sequence of Azospirillum thiophilum BV-S.</title>
        <authorList>
            <person name="Fomenkov A."/>
            <person name="Vincze T."/>
            <person name="Grabovich M."/>
            <person name="Dubinina G."/>
            <person name="Orlova M."/>
            <person name="Belousova E."/>
            <person name="Roberts R.J."/>
        </authorList>
    </citation>
    <scope>NUCLEOTIDE SEQUENCE [LARGE SCALE GENOMIC DNA]</scope>
    <source>
        <strain evidence="5">BV-S</strain>
    </source>
</reference>
<dbReference type="Gene3D" id="3.40.50.150">
    <property type="entry name" value="Vaccinia Virus protein VP39"/>
    <property type="match status" value="1"/>
</dbReference>
<evidence type="ECO:0000256" key="1">
    <source>
        <dbReference type="ARBA" id="ARBA00022603"/>
    </source>
</evidence>
<dbReference type="EMBL" id="CP012403">
    <property type="protein sequence ID" value="ALG73433.1"/>
    <property type="molecule type" value="Genomic_DNA"/>
</dbReference>
<keyword evidence="5" id="KW-1185">Reference proteome</keyword>
<dbReference type="KEGG" id="ati:AL072_20650"/>
<dbReference type="CDD" id="cd02440">
    <property type="entry name" value="AdoMet_MTases"/>
    <property type="match status" value="1"/>
</dbReference>
<dbReference type="AlphaFoldDB" id="A0AAC8ZV94"/>
<organism evidence="4 5">
    <name type="scientific">Azospirillum thiophilum</name>
    <dbReference type="NCBI Taxonomy" id="528244"/>
    <lineage>
        <taxon>Bacteria</taxon>
        <taxon>Pseudomonadati</taxon>
        <taxon>Pseudomonadota</taxon>
        <taxon>Alphaproteobacteria</taxon>
        <taxon>Rhodospirillales</taxon>
        <taxon>Azospirillaceae</taxon>
        <taxon>Azospirillum</taxon>
    </lineage>
</organism>
<dbReference type="InterPro" id="IPR029063">
    <property type="entry name" value="SAM-dependent_MTases_sf"/>
</dbReference>
<keyword evidence="2" id="KW-0949">S-adenosyl-L-methionine</keyword>
<reference evidence="4 5" key="2">
    <citation type="journal article" date="2016" name="Genome Announc.">
        <title>Complete Genome Sequence of a Strain of Azospirillum thiophilum Isolated from a Sulfide Spring.</title>
        <authorList>
            <person name="Fomenkov A."/>
            <person name="Vincze T."/>
            <person name="Grabovich M."/>
            <person name="Anton B.P."/>
            <person name="Dubinina G."/>
            <person name="Orlova M."/>
            <person name="Belousova E."/>
            <person name="Roberts R.J."/>
        </authorList>
    </citation>
    <scope>NUCLEOTIDE SEQUENCE [LARGE SCALE GENOMIC DNA]</scope>
    <source>
        <strain evidence="4 5">BV-S</strain>
    </source>
</reference>
<keyword evidence="1 4" id="KW-0808">Transferase</keyword>
<dbReference type="InterPro" id="IPR007848">
    <property type="entry name" value="Small_mtfrase_dom"/>
</dbReference>
<dbReference type="Proteomes" id="UP000069935">
    <property type="component" value="Chromosome 3"/>
</dbReference>
<proteinExistence type="predicted"/>
<gene>
    <name evidence="4" type="ORF">AL072_20650</name>
</gene>
<dbReference type="SUPFAM" id="SSF53335">
    <property type="entry name" value="S-adenosyl-L-methionine-dependent methyltransferases"/>
    <property type="match status" value="1"/>
</dbReference>
<protein>
    <submittedName>
        <fullName evidence="4">Methyltransferase</fullName>
    </submittedName>
</protein>
<keyword evidence="1 4" id="KW-0489">Methyltransferase</keyword>
<dbReference type="Pfam" id="PF05175">
    <property type="entry name" value="MTS"/>
    <property type="match status" value="1"/>
</dbReference>
<dbReference type="PANTHER" id="PTHR47739">
    <property type="entry name" value="TRNA1(VAL) (ADENINE(37)-N6)-METHYLTRANSFERASE"/>
    <property type="match status" value="1"/>
</dbReference>
<evidence type="ECO:0000256" key="2">
    <source>
        <dbReference type="ARBA" id="ARBA00022691"/>
    </source>
</evidence>
<evidence type="ECO:0000313" key="5">
    <source>
        <dbReference type="Proteomes" id="UP000069935"/>
    </source>
</evidence>
<dbReference type="PANTHER" id="PTHR47739:SF1">
    <property type="entry name" value="TRNA1(VAL) (ADENINE(37)-N6)-METHYLTRANSFERASE"/>
    <property type="match status" value="1"/>
</dbReference>
<name>A0AAC8ZV94_9PROT</name>